<organism evidence="1 4">
    <name type="scientific">Natrinema hispanicum</name>
    <dbReference type="NCBI Taxonomy" id="392421"/>
    <lineage>
        <taxon>Archaea</taxon>
        <taxon>Methanobacteriati</taxon>
        <taxon>Methanobacteriota</taxon>
        <taxon>Stenosarchaea group</taxon>
        <taxon>Halobacteria</taxon>
        <taxon>Halobacteriales</taxon>
        <taxon>Natrialbaceae</taxon>
        <taxon>Natrinema</taxon>
    </lineage>
</organism>
<dbReference type="AlphaFoldDB" id="A0A1G6L9I6"/>
<gene>
    <name evidence="2" type="ORF">SAMN04488694_10387</name>
    <name evidence="1" type="ORF">SAMN05192552_1003221</name>
</gene>
<dbReference type="EMBL" id="FOIC01000003">
    <property type="protein sequence ID" value="SET01145.1"/>
    <property type="molecule type" value="Genomic_DNA"/>
</dbReference>
<evidence type="ECO:0000313" key="1">
    <source>
        <dbReference type="EMBL" id="SDC39206.1"/>
    </source>
</evidence>
<evidence type="ECO:0000313" key="3">
    <source>
        <dbReference type="Proteomes" id="UP000199320"/>
    </source>
</evidence>
<dbReference type="Proteomes" id="UP000324021">
    <property type="component" value="Unassembled WGS sequence"/>
</dbReference>
<protein>
    <submittedName>
        <fullName evidence="1">Uncharacterized protein</fullName>
    </submittedName>
</protein>
<dbReference type="Proteomes" id="UP000199320">
    <property type="component" value="Unassembled WGS sequence"/>
</dbReference>
<name>A0A1G6L9I6_9EURY</name>
<keyword evidence="3" id="KW-1185">Reference proteome</keyword>
<accession>A0A1G6L9I6</accession>
<sequence length="32" mass="3642">MGADNLIPIDKKLPDEVYHDRNLLAITFARAM</sequence>
<dbReference type="EMBL" id="FMZP01000003">
    <property type="protein sequence ID" value="SDC39206.1"/>
    <property type="molecule type" value="Genomic_DNA"/>
</dbReference>
<reference evidence="2" key="1">
    <citation type="submission" date="2016-10" db="EMBL/GenBank/DDBJ databases">
        <authorList>
            <person name="de Groot N.N."/>
        </authorList>
    </citation>
    <scope>NUCLEOTIDE SEQUENCE [LARGE SCALE GENOMIC DNA]</scope>
    <source>
        <strain evidence="2">CDM_6</strain>
    </source>
</reference>
<evidence type="ECO:0000313" key="4">
    <source>
        <dbReference type="Proteomes" id="UP000324021"/>
    </source>
</evidence>
<evidence type="ECO:0000313" key="2">
    <source>
        <dbReference type="EMBL" id="SET01145.1"/>
    </source>
</evidence>
<proteinExistence type="predicted"/>
<reference evidence="3 4" key="2">
    <citation type="submission" date="2016-10" db="EMBL/GenBank/DDBJ databases">
        <authorList>
            <person name="Varghese N."/>
            <person name="Submissions S."/>
        </authorList>
    </citation>
    <scope>NUCLEOTIDE SEQUENCE [LARGE SCALE GENOMIC DNA]</scope>
    <source>
        <strain evidence="1 4">CDM_1</strain>
        <strain evidence="3">CDM_6</strain>
    </source>
</reference>